<evidence type="ECO:0000313" key="3">
    <source>
        <dbReference type="Proteomes" id="UP000095287"/>
    </source>
</evidence>
<protein>
    <submittedName>
        <fullName evidence="4">CLAVATA3/ESR-like protein</fullName>
    </submittedName>
</protein>
<dbReference type="AlphaFoldDB" id="A0A1I7ZSU6"/>
<accession>A0A1I7ZSU6</accession>
<reference evidence="4" key="1">
    <citation type="submission" date="2016-11" db="UniProtKB">
        <authorList>
            <consortium name="WormBaseParasite"/>
        </authorList>
    </citation>
    <scope>IDENTIFICATION</scope>
</reference>
<evidence type="ECO:0000256" key="2">
    <source>
        <dbReference type="SAM" id="SignalP"/>
    </source>
</evidence>
<feature type="compositionally biased region" description="Basic and acidic residues" evidence="1">
    <location>
        <begin position="44"/>
        <end position="59"/>
    </location>
</feature>
<organism evidence="3 4">
    <name type="scientific">Steinernema glaseri</name>
    <dbReference type="NCBI Taxonomy" id="37863"/>
    <lineage>
        <taxon>Eukaryota</taxon>
        <taxon>Metazoa</taxon>
        <taxon>Ecdysozoa</taxon>
        <taxon>Nematoda</taxon>
        <taxon>Chromadorea</taxon>
        <taxon>Rhabditida</taxon>
        <taxon>Tylenchina</taxon>
        <taxon>Panagrolaimomorpha</taxon>
        <taxon>Strongyloidoidea</taxon>
        <taxon>Steinernematidae</taxon>
        <taxon>Steinernema</taxon>
    </lineage>
</organism>
<keyword evidence="2" id="KW-0732">Signal</keyword>
<feature type="chain" id="PRO_5009313851" evidence="2">
    <location>
        <begin position="18"/>
        <end position="68"/>
    </location>
</feature>
<dbReference type="Proteomes" id="UP000095287">
    <property type="component" value="Unplaced"/>
</dbReference>
<feature type="signal peptide" evidence="2">
    <location>
        <begin position="1"/>
        <end position="17"/>
    </location>
</feature>
<sequence length="68" mass="7911">MARLVFCFLLLVSMASAVPYWPHRAHPHRNLDFENDSFWGKREAKHDSGAPNGLHDKKALYPPGWEYM</sequence>
<keyword evidence="3" id="KW-1185">Reference proteome</keyword>
<proteinExistence type="predicted"/>
<name>A0A1I7ZSU6_9BILA</name>
<evidence type="ECO:0000313" key="4">
    <source>
        <dbReference type="WBParaSite" id="L893_g29475.t1"/>
    </source>
</evidence>
<feature type="region of interest" description="Disordered" evidence="1">
    <location>
        <begin position="44"/>
        <end position="68"/>
    </location>
</feature>
<dbReference type="WBParaSite" id="L893_g29475.t1">
    <property type="protein sequence ID" value="L893_g29475.t1"/>
    <property type="gene ID" value="L893_g29475"/>
</dbReference>
<evidence type="ECO:0000256" key="1">
    <source>
        <dbReference type="SAM" id="MobiDB-lite"/>
    </source>
</evidence>